<accession>A0AAD9UPY2</accession>
<dbReference type="InterPro" id="IPR036786">
    <property type="entry name" value="Ribosome_mat_SBDS_N_sf"/>
</dbReference>
<dbReference type="InterPro" id="IPR019783">
    <property type="entry name" value="SDO1/SBDS_N"/>
</dbReference>
<evidence type="ECO:0000256" key="1">
    <source>
        <dbReference type="ARBA" id="ARBA00004123"/>
    </source>
</evidence>
<comment type="subcellular location">
    <subcellularLocation>
        <location evidence="2">Cytoplasm</location>
    </subcellularLocation>
    <subcellularLocation>
        <location evidence="1">Nucleus</location>
    </subcellularLocation>
</comment>
<dbReference type="InterPro" id="IPR002140">
    <property type="entry name" value="Sdo1/SBDS"/>
</dbReference>
<dbReference type="Gene3D" id="3.30.1250.10">
    <property type="entry name" value="Ribosome maturation protein SBDS, N-terminal domain"/>
    <property type="match status" value="1"/>
</dbReference>
<dbReference type="SUPFAM" id="SSF89895">
    <property type="entry name" value="FYSH domain"/>
    <property type="match status" value="1"/>
</dbReference>
<name>A0AAD9UPY2_9APIC</name>
<reference evidence="9" key="1">
    <citation type="journal article" date="2023" name="Nat. Microbiol.">
        <title>Babesia duncani multi-omics identifies virulence factors and drug targets.</title>
        <authorList>
            <person name="Singh P."/>
            <person name="Lonardi S."/>
            <person name="Liang Q."/>
            <person name="Vydyam P."/>
            <person name="Khabirova E."/>
            <person name="Fang T."/>
            <person name="Gihaz S."/>
            <person name="Thekkiniath J."/>
            <person name="Munshi M."/>
            <person name="Abel S."/>
            <person name="Ciampossin L."/>
            <person name="Batugedara G."/>
            <person name="Gupta M."/>
            <person name="Lu X.M."/>
            <person name="Lenz T."/>
            <person name="Chakravarty S."/>
            <person name="Cornillot E."/>
            <person name="Hu Y."/>
            <person name="Ma W."/>
            <person name="Gonzalez L.M."/>
            <person name="Sanchez S."/>
            <person name="Estrada K."/>
            <person name="Sanchez-Flores A."/>
            <person name="Montero E."/>
            <person name="Harb O.S."/>
            <person name="Le Roch K.G."/>
            <person name="Mamoun C.B."/>
        </authorList>
    </citation>
    <scope>NUCLEOTIDE SEQUENCE</scope>
    <source>
        <strain evidence="9">WA1</strain>
    </source>
</reference>
<dbReference type="InterPro" id="IPR018978">
    <property type="entry name" value="SDO1/SBDS_central"/>
</dbReference>
<protein>
    <submittedName>
        <fullName evidence="9">Bifunctional Ribosome maturation protein Sdo1-SBDS</fullName>
    </submittedName>
</protein>
<comment type="caution">
    <text evidence="9">The sequence shown here is derived from an EMBL/GenBank/DDBJ whole genome shotgun (WGS) entry which is preliminary data.</text>
</comment>
<dbReference type="Pfam" id="PF09377">
    <property type="entry name" value="SBDS_domain_II"/>
    <property type="match status" value="1"/>
</dbReference>
<keyword evidence="6" id="KW-0539">Nucleus</keyword>
<evidence type="ECO:0000259" key="8">
    <source>
        <dbReference type="PROSITE" id="PS00028"/>
    </source>
</evidence>
<dbReference type="PROSITE" id="PS00028">
    <property type="entry name" value="ZINC_FINGER_C2H2_1"/>
    <property type="match status" value="1"/>
</dbReference>
<dbReference type="InterPro" id="IPR037188">
    <property type="entry name" value="Sdo1/SBDS_central_sf"/>
</dbReference>
<comment type="subunit">
    <text evidence="7">Associates with the 60S ribosomal subunit.</text>
</comment>
<sequence length="364" mass="40767">MGGLKQPIGQVRLTNVATVRLKKGGERFEVACYKNKILNWRSGVETDIQEVLQSPHIFTSISKGKLANNEQLKRAFNTTDTESICMLILDKGEIQVSKEEREQFLAATFKDVVTIITEISINPVTGYPLTSTLIENTLRSIGFSVSLNESAKKQALKALTNLQRHYPNEIARSQMRLRITCQPDQVNEVLEFLKINEAYIESDTTNVATTTSKACDDGRGGGFTGIQFLCCPKLYRSIDAFVTTKMNPPGALQVVALNVKDAGNKGLNVDKMLLEEHENLVHELEKKMSIDTPSSKTDAINPITSKASKFKCTQCNIELGSPAEYRTHCKSEFHVVNSKRRLKEEPPLTWEEFTAMEIYVDLTR</sequence>
<dbReference type="Proteomes" id="UP001214638">
    <property type="component" value="Unassembled WGS sequence"/>
</dbReference>
<dbReference type="PANTHER" id="PTHR10927:SF1">
    <property type="entry name" value="RIBOSOME MATURATION PROTEIN SBDS"/>
    <property type="match status" value="1"/>
</dbReference>
<evidence type="ECO:0000256" key="7">
    <source>
        <dbReference type="ARBA" id="ARBA00049708"/>
    </source>
</evidence>
<organism evidence="9 10">
    <name type="scientific">Babesia duncani</name>
    <dbReference type="NCBI Taxonomy" id="323732"/>
    <lineage>
        <taxon>Eukaryota</taxon>
        <taxon>Sar</taxon>
        <taxon>Alveolata</taxon>
        <taxon>Apicomplexa</taxon>
        <taxon>Aconoidasida</taxon>
        <taxon>Piroplasmida</taxon>
        <taxon>Babesiidae</taxon>
        <taxon>Babesia</taxon>
    </lineage>
</organism>
<dbReference type="GO" id="GO:0005737">
    <property type="term" value="C:cytoplasm"/>
    <property type="evidence" value="ECO:0007669"/>
    <property type="project" value="UniProtKB-SubCell"/>
</dbReference>
<proteinExistence type="inferred from homology"/>
<evidence type="ECO:0000313" key="10">
    <source>
        <dbReference type="Proteomes" id="UP001214638"/>
    </source>
</evidence>
<dbReference type="SUPFAM" id="SSF109728">
    <property type="entry name" value="Hypothetical protein AF0491, middle domain"/>
    <property type="match status" value="1"/>
</dbReference>
<dbReference type="AlphaFoldDB" id="A0AAD9UPY2"/>
<feature type="domain" description="C2H2-type" evidence="8">
    <location>
        <begin position="312"/>
        <end position="334"/>
    </location>
</feature>
<comment type="similarity">
    <text evidence="3">Belongs to the SDO1/SBDS family.</text>
</comment>
<dbReference type="InterPro" id="IPR013087">
    <property type="entry name" value="Znf_C2H2_type"/>
</dbReference>
<dbReference type="GO" id="GO:0005634">
    <property type="term" value="C:nucleus"/>
    <property type="evidence" value="ECO:0007669"/>
    <property type="project" value="UniProtKB-SubCell"/>
</dbReference>
<evidence type="ECO:0000256" key="6">
    <source>
        <dbReference type="ARBA" id="ARBA00023242"/>
    </source>
</evidence>
<dbReference type="EMBL" id="JALLKP010000001">
    <property type="protein sequence ID" value="KAK2197322.1"/>
    <property type="molecule type" value="Genomic_DNA"/>
</dbReference>
<dbReference type="GeneID" id="94334619"/>
<dbReference type="GO" id="GO:0042256">
    <property type="term" value="P:cytosolic ribosome assembly"/>
    <property type="evidence" value="ECO:0007669"/>
    <property type="project" value="InterPro"/>
</dbReference>
<evidence type="ECO:0000256" key="4">
    <source>
        <dbReference type="ARBA" id="ARBA00022490"/>
    </source>
</evidence>
<dbReference type="Gene3D" id="1.10.10.900">
    <property type="entry name" value="SBDS protein C-terminal domain, subdomain 1"/>
    <property type="match status" value="1"/>
</dbReference>
<keyword evidence="4" id="KW-0963">Cytoplasm</keyword>
<dbReference type="NCBIfam" id="TIGR00291">
    <property type="entry name" value="RNA_SBDS"/>
    <property type="match status" value="1"/>
</dbReference>
<keyword evidence="10" id="KW-1185">Reference proteome</keyword>
<gene>
    <name evidence="9" type="ORF">BdWA1_000321</name>
</gene>
<dbReference type="RefSeq" id="XP_067804164.1">
    <property type="nucleotide sequence ID" value="XM_067945373.1"/>
</dbReference>
<dbReference type="InterPro" id="IPR039100">
    <property type="entry name" value="Sdo1/SBDS-like"/>
</dbReference>
<evidence type="ECO:0000256" key="5">
    <source>
        <dbReference type="ARBA" id="ARBA00022517"/>
    </source>
</evidence>
<keyword evidence="5" id="KW-0690">Ribosome biogenesis</keyword>
<dbReference type="PANTHER" id="PTHR10927">
    <property type="entry name" value="RIBOSOME MATURATION PROTEIN SBDS"/>
    <property type="match status" value="1"/>
</dbReference>
<evidence type="ECO:0000256" key="3">
    <source>
        <dbReference type="ARBA" id="ARBA00007433"/>
    </source>
</evidence>
<dbReference type="Pfam" id="PF01172">
    <property type="entry name" value="SBDS_N"/>
    <property type="match status" value="1"/>
</dbReference>
<evidence type="ECO:0000256" key="2">
    <source>
        <dbReference type="ARBA" id="ARBA00004496"/>
    </source>
</evidence>
<evidence type="ECO:0000313" key="9">
    <source>
        <dbReference type="EMBL" id="KAK2197322.1"/>
    </source>
</evidence>
<dbReference type="Gene3D" id="3.30.70.240">
    <property type="match status" value="1"/>
</dbReference>
<dbReference type="KEGG" id="bdw:94334619"/>